<keyword evidence="3" id="KW-1185">Reference proteome</keyword>
<dbReference type="Pfam" id="PF13593">
    <property type="entry name" value="SBF_like"/>
    <property type="match status" value="1"/>
</dbReference>
<feature type="transmembrane region" description="Helical" evidence="1">
    <location>
        <begin position="307"/>
        <end position="329"/>
    </location>
</feature>
<accession>A0A9X2JDS9</accession>
<dbReference type="Proteomes" id="UP001155182">
    <property type="component" value="Unassembled WGS sequence"/>
</dbReference>
<sequence length="339" mass="37837">MQRQEPSLIRHFFSFLAKFGLDGFILGILGVILLAYFFPGPGVYHGTVSLKSFATYGASLIFFFYGLKLNKEKLVTGLSNWHLHLMVQLSTYFIFPVVVFAVYKLFGPENMPMLWVGALFLSAIPSTVSSSVVMVSIAHGNIPAAIFNASISSLMGVFLTPFWLQIFFSSSAGTFDVGDVVMKLIVQVLIPVILGLWLNPRFGRLAEKHKAQLRYFDQSVILMIVYTSFCESFANHVFDGYSLSELLLLGALMIALFFAVYFLILACSRLLNFKRDDRITALFCGSKKSLVHGTVMSKVIFPNNPSLGVILLPLMLYHAMQLVICSFIAQRMAKKHFSA</sequence>
<feature type="transmembrane region" description="Helical" evidence="1">
    <location>
        <begin position="244"/>
        <end position="267"/>
    </location>
</feature>
<evidence type="ECO:0000313" key="3">
    <source>
        <dbReference type="Proteomes" id="UP001155182"/>
    </source>
</evidence>
<reference evidence="2" key="1">
    <citation type="submission" date="2022-06" db="EMBL/GenBank/DDBJ databases">
        <title>Solitalea sp. MAHUQ-68 isolated from rhizospheric soil.</title>
        <authorList>
            <person name="Huq M.A."/>
        </authorList>
    </citation>
    <scope>NUCLEOTIDE SEQUENCE</scope>
    <source>
        <strain evidence="2">MAHUQ-68</strain>
    </source>
</reference>
<organism evidence="2 3">
    <name type="scientific">Solitalea agri</name>
    <dbReference type="NCBI Taxonomy" id="2953739"/>
    <lineage>
        <taxon>Bacteria</taxon>
        <taxon>Pseudomonadati</taxon>
        <taxon>Bacteroidota</taxon>
        <taxon>Sphingobacteriia</taxon>
        <taxon>Sphingobacteriales</taxon>
        <taxon>Sphingobacteriaceae</taxon>
        <taxon>Solitalea</taxon>
    </lineage>
</organism>
<evidence type="ECO:0000256" key="1">
    <source>
        <dbReference type="SAM" id="Phobius"/>
    </source>
</evidence>
<dbReference type="PANTHER" id="PTHR18640">
    <property type="entry name" value="SOLUTE CARRIER FAMILY 10 MEMBER 7"/>
    <property type="match status" value="1"/>
</dbReference>
<dbReference type="AlphaFoldDB" id="A0A9X2JDS9"/>
<feature type="transmembrane region" description="Helical" evidence="1">
    <location>
        <begin position="145"/>
        <end position="168"/>
    </location>
</feature>
<name>A0A9X2JDS9_9SPHI</name>
<keyword evidence="1" id="KW-0812">Transmembrane</keyword>
<feature type="transmembrane region" description="Helical" evidence="1">
    <location>
        <begin position="180"/>
        <end position="199"/>
    </location>
</feature>
<dbReference type="InterPro" id="IPR016833">
    <property type="entry name" value="Put_Na-Bile_cotransptr"/>
</dbReference>
<dbReference type="InterPro" id="IPR038770">
    <property type="entry name" value="Na+/solute_symporter_sf"/>
</dbReference>
<dbReference type="Gene3D" id="1.20.1530.20">
    <property type="match status" value="1"/>
</dbReference>
<protein>
    <submittedName>
        <fullName evidence="2">Bile acid:sodium symporter</fullName>
    </submittedName>
</protein>
<evidence type="ECO:0000313" key="2">
    <source>
        <dbReference type="EMBL" id="MCO4293964.1"/>
    </source>
</evidence>
<dbReference type="PIRSF" id="PIRSF026166">
    <property type="entry name" value="UCP026166"/>
    <property type="match status" value="1"/>
</dbReference>
<dbReference type="RefSeq" id="WP_252588713.1">
    <property type="nucleotide sequence ID" value="NZ_JAMWYS010000050.1"/>
</dbReference>
<feature type="transmembrane region" description="Helical" evidence="1">
    <location>
        <begin position="115"/>
        <end position="138"/>
    </location>
</feature>
<keyword evidence="1" id="KW-1133">Transmembrane helix</keyword>
<feature type="transmembrane region" description="Helical" evidence="1">
    <location>
        <begin position="220"/>
        <end position="238"/>
    </location>
</feature>
<keyword evidence="1" id="KW-0472">Membrane</keyword>
<proteinExistence type="predicted"/>
<dbReference type="GO" id="GO:0005886">
    <property type="term" value="C:plasma membrane"/>
    <property type="evidence" value="ECO:0007669"/>
    <property type="project" value="TreeGrafter"/>
</dbReference>
<feature type="transmembrane region" description="Helical" evidence="1">
    <location>
        <begin position="12"/>
        <end position="38"/>
    </location>
</feature>
<feature type="transmembrane region" description="Helical" evidence="1">
    <location>
        <begin position="81"/>
        <end position="103"/>
    </location>
</feature>
<dbReference type="PANTHER" id="PTHR18640:SF5">
    <property type="entry name" value="SODIUM_BILE ACID COTRANSPORTER 7"/>
    <property type="match status" value="1"/>
</dbReference>
<comment type="caution">
    <text evidence="2">The sequence shown here is derived from an EMBL/GenBank/DDBJ whole genome shotgun (WGS) entry which is preliminary data.</text>
</comment>
<feature type="transmembrane region" description="Helical" evidence="1">
    <location>
        <begin position="50"/>
        <end position="69"/>
    </location>
</feature>
<gene>
    <name evidence="2" type="ORF">NF867_13950</name>
</gene>
<dbReference type="EMBL" id="JAMWYS010000050">
    <property type="protein sequence ID" value="MCO4293964.1"/>
    <property type="molecule type" value="Genomic_DNA"/>
</dbReference>